<feature type="compositionally biased region" description="Polar residues" evidence="2">
    <location>
        <begin position="396"/>
        <end position="410"/>
    </location>
</feature>
<reference evidence="3 4" key="1">
    <citation type="submission" date="2014-06" db="EMBL/GenBank/DDBJ databases">
        <authorList>
            <person name="Swart Estienne"/>
        </authorList>
    </citation>
    <scope>NUCLEOTIDE SEQUENCE [LARGE SCALE GENOMIC DNA]</scope>
    <source>
        <strain evidence="3 4">130c</strain>
    </source>
</reference>
<dbReference type="SMART" id="SM00248">
    <property type="entry name" value="ANK"/>
    <property type="match status" value="3"/>
</dbReference>
<dbReference type="EMBL" id="CCKQ01007490">
    <property type="protein sequence ID" value="CDW78869.1"/>
    <property type="molecule type" value="Genomic_DNA"/>
</dbReference>
<dbReference type="AlphaFoldDB" id="A0A078A9I0"/>
<keyword evidence="1" id="KW-0175">Coiled coil</keyword>
<keyword evidence="4" id="KW-1185">Reference proteome</keyword>
<evidence type="ECO:0000313" key="3">
    <source>
        <dbReference type="EMBL" id="CDW78869.1"/>
    </source>
</evidence>
<sequence>MVRLTKEYNNGLRSPVSQSGSNFEGINKFDLIYKLEMKSTRRNTRGMTELRKHETTIENKLDSSQHKNSVFNESVGQQLSQMMKGTYQIIIGMNQYHLQKLGNKKVNFDIYDEIFHLLRPNTSTISSTSCFSCDKDLTKNKSVQYCSRGQIGTADQKGKICKICDRKFILYDTYAEYAYEIEQKDILIKDEAEILDQKALEFEESKQQLQLMRNEVIEKEKIIQDSDYQTNRELETLDNNIDNIQQQLDKIKLKYSTKQFDQKAINSQYIVEKEEVNRLERVLYQEKQMFEMKIIEFQNNEQRYQTMMVAIDKKKTQNQNNSKDESRVTHKGAIEGRALQSHSYINQNSQDQQKPQMSLSPIRKPQSGDIYNADDKVLGQAQGAVNNQASYQTFDSNGLIRTSDRSQQLNKKAGSRISRMESSKGCCAPQVDWRLESHQKQRRNLRQKLARTEGVSYSYNDMRVPQLSYREYLLRRDYVQLELSTPQGQQLLFKLKMMLKCAIEGDLDGIIQICEAHQVENIVRVTGELREVKLLGQQTTTDDWNPMHLAIYYKHLPIVKYFLETLQLNPRLTLLGPLELDQTKNQEEIVVKTSIEALVPFPSLQVLCYSLVLAINNKDYNMLNYLLNQFSQDGKFVSYPIWNSEQLSYVLTGVIAEKWIEGIDVVLKGNCSQHIYLNMDYHQRTDFIGERIARHLTEKLDKAAKFKILSNLAEFPYAGLSIGFLVDDLDCSQILLETALDNISIDDLELMYIYELEEMPKLIIKLKARGVSKELVKRVFSYEDKDLKDKASLKQKFLEFIDLCIEGDLAKVKYFVRSQELLSVNYYYSLQKKSIRFLFRQEPPDTKYFTPLIYCIFYDKPKVLEYLIQKDLINGYSGLKEPPYTFSENEDEELDELGVADDEWFQSSSSEIFCLEILISTRNFWLFDYVINKFQHQWCFTHFCMILEHTIQRMDEETLTQLFKNKVFNEAFDVLRYQDQFNVLHYFTTKSIEYISLDIKNQSKYERRINIAMSLLDLLSQRPFCPQYIFILIAMEDEIKNVFCAEGEKFFNSIFKKAYRNTTDEDVEILIKVKKDEILEITSAEFKAENKDNALVLAVIKRIESKLIQ</sequence>
<accession>A0A078A9I0</accession>
<feature type="compositionally biased region" description="Polar residues" evidence="2">
    <location>
        <begin position="347"/>
        <end position="359"/>
    </location>
</feature>
<proteinExistence type="predicted"/>
<feature type="coiled-coil region" evidence="1">
    <location>
        <begin position="195"/>
        <end position="254"/>
    </location>
</feature>
<dbReference type="Proteomes" id="UP000039865">
    <property type="component" value="Unassembled WGS sequence"/>
</dbReference>
<dbReference type="InParanoid" id="A0A078A9I0"/>
<protein>
    <submittedName>
        <fullName evidence="3">Uncharacterized protein</fullName>
    </submittedName>
</protein>
<organism evidence="3 4">
    <name type="scientific">Stylonychia lemnae</name>
    <name type="common">Ciliate</name>
    <dbReference type="NCBI Taxonomy" id="5949"/>
    <lineage>
        <taxon>Eukaryota</taxon>
        <taxon>Sar</taxon>
        <taxon>Alveolata</taxon>
        <taxon>Ciliophora</taxon>
        <taxon>Intramacronucleata</taxon>
        <taxon>Spirotrichea</taxon>
        <taxon>Stichotrichia</taxon>
        <taxon>Sporadotrichida</taxon>
        <taxon>Oxytrichidae</taxon>
        <taxon>Stylonychinae</taxon>
        <taxon>Stylonychia</taxon>
    </lineage>
</organism>
<dbReference type="InterPro" id="IPR002110">
    <property type="entry name" value="Ankyrin_rpt"/>
</dbReference>
<evidence type="ECO:0000256" key="1">
    <source>
        <dbReference type="SAM" id="Coils"/>
    </source>
</evidence>
<feature type="region of interest" description="Disordered" evidence="2">
    <location>
        <begin position="347"/>
        <end position="370"/>
    </location>
</feature>
<dbReference type="SUPFAM" id="SSF48403">
    <property type="entry name" value="Ankyrin repeat"/>
    <property type="match status" value="1"/>
</dbReference>
<gene>
    <name evidence="3" type="primary">Contig15999.g17050</name>
    <name evidence="3" type="ORF">STYLEM_7854</name>
</gene>
<dbReference type="InterPro" id="IPR036770">
    <property type="entry name" value="Ankyrin_rpt-contain_sf"/>
</dbReference>
<name>A0A078A9I0_STYLE</name>
<evidence type="ECO:0000256" key="2">
    <source>
        <dbReference type="SAM" id="MobiDB-lite"/>
    </source>
</evidence>
<evidence type="ECO:0000313" key="4">
    <source>
        <dbReference type="Proteomes" id="UP000039865"/>
    </source>
</evidence>
<feature type="region of interest" description="Disordered" evidence="2">
    <location>
        <begin position="396"/>
        <end position="421"/>
    </location>
</feature>